<dbReference type="AlphaFoldDB" id="A0A0V1C8I7"/>
<evidence type="ECO:0000313" key="2">
    <source>
        <dbReference type="Proteomes" id="UP000054653"/>
    </source>
</evidence>
<evidence type="ECO:0000313" key="1">
    <source>
        <dbReference type="EMBL" id="KRY45627.1"/>
    </source>
</evidence>
<name>A0A0V1C8I7_TRIBR</name>
<organism evidence="1 2">
    <name type="scientific">Trichinella britovi</name>
    <name type="common">Parasitic roundworm</name>
    <dbReference type="NCBI Taxonomy" id="45882"/>
    <lineage>
        <taxon>Eukaryota</taxon>
        <taxon>Metazoa</taxon>
        <taxon>Ecdysozoa</taxon>
        <taxon>Nematoda</taxon>
        <taxon>Enoplea</taxon>
        <taxon>Dorylaimia</taxon>
        <taxon>Trichinellida</taxon>
        <taxon>Trichinellidae</taxon>
        <taxon>Trichinella</taxon>
    </lineage>
</organism>
<proteinExistence type="predicted"/>
<sequence length="109" mass="12430">MTESSLTGLRKLYDKLMLHFRALRAMGKDPVNGQLTTAEIFLALIQRAMPSELNKKWENFIKSNISTPANLESFLEFVRKQIEIEKKVTFTKGTKSTGVEKCPTTLHEN</sequence>
<dbReference type="Proteomes" id="UP000054653">
    <property type="component" value="Unassembled WGS sequence"/>
</dbReference>
<comment type="caution">
    <text evidence="1">The sequence shown here is derived from an EMBL/GenBank/DDBJ whole genome shotgun (WGS) entry which is preliminary data.</text>
</comment>
<accession>A0A0V1C8I7</accession>
<reference evidence="1 2" key="1">
    <citation type="submission" date="2015-01" db="EMBL/GenBank/DDBJ databases">
        <title>Evolution of Trichinella species and genotypes.</title>
        <authorList>
            <person name="Korhonen P.K."/>
            <person name="Edoardo P."/>
            <person name="Giuseppe L.R."/>
            <person name="Gasser R.B."/>
        </authorList>
    </citation>
    <scope>NUCLEOTIDE SEQUENCE [LARGE SCALE GENOMIC DNA]</scope>
    <source>
        <strain evidence="1">ISS120</strain>
    </source>
</reference>
<gene>
    <name evidence="1" type="ORF">T03_18160</name>
</gene>
<protein>
    <submittedName>
        <fullName evidence="1">Uncharacterized protein</fullName>
    </submittedName>
</protein>
<dbReference type="EMBL" id="JYDI01000343">
    <property type="protein sequence ID" value="KRY45627.1"/>
    <property type="molecule type" value="Genomic_DNA"/>
</dbReference>
<keyword evidence="2" id="KW-1185">Reference proteome</keyword>